<dbReference type="Proteomes" id="UP000078540">
    <property type="component" value="Unassembled WGS sequence"/>
</dbReference>
<sequence length="245" mass="27704">MLQLDPPAKKKLPVQRLRRNPALAVRLVSVEGYINIYAVRETSAALSSNELLRYFVLYLAWLASTSPCVRIVSRGSIETSSETFKFGDPRLIARADRERTFNSRDSNLYRAAVWIVPFREDYVNIYTASEIPGDFPTAPTRNFLSRAGLRKRANILCRQLGRTCGVGPIAPTSEVENFLVRIAPLKSSDNVNNIDGNAFLNRQADHVLEWPTKPKRNSDDVSSRNAIAITYCLPTMAREIWESLW</sequence>
<name>A0A195BJJ2_9HYME</name>
<accession>A0A195BJJ2</accession>
<dbReference type="EMBL" id="KQ976453">
    <property type="protein sequence ID" value="KYM85356.1"/>
    <property type="molecule type" value="Genomic_DNA"/>
</dbReference>
<reference evidence="1 2" key="1">
    <citation type="submission" date="2015-09" db="EMBL/GenBank/DDBJ databases">
        <title>Atta colombica WGS genome.</title>
        <authorList>
            <person name="Nygaard S."/>
            <person name="Hu H."/>
            <person name="Boomsma J."/>
            <person name="Zhang G."/>
        </authorList>
    </citation>
    <scope>NUCLEOTIDE SEQUENCE [LARGE SCALE GENOMIC DNA]</scope>
    <source>
        <strain evidence="1">Treedump-2</strain>
        <tissue evidence="1">Whole body</tissue>
    </source>
</reference>
<dbReference type="STRING" id="520822.A0A195BJJ2"/>
<protein>
    <submittedName>
        <fullName evidence="1">Uncharacterized protein</fullName>
    </submittedName>
</protein>
<evidence type="ECO:0000313" key="2">
    <source>
        <dbReference type="Proteomes" id="UP000078540"/>
    </source>
</evidence>
<gene>
    <name evidence="1" type="ORF">ALC53_04599</name>
</gene>
<evidence type="ECO:0000313" key="1">
    <source>
        <dbReference type="EMBL" id="KYM85356.1"/>
    </source>
</evidence>
<organism evidence="1 2">
    <name type="scientific">Atta colombica</name>
    <dbReference type="NCBI Taxonomy" id="520822"/>
    <lineage>
        <taxon>Eukaryota</taxon>
        <taxon>Metazoa</taxon>
        <taxon>Ecdysozoa</taxon>
        <taxon>Arthropoda</taxon>
        <taxon>Hexapoda</taxon>
        <taxon>Insecta</taxon>
        <taxon>Pterygota</taxon>
        <taxon>Neoptera</taxon>
        <taxon>Endopterygota</taxon>
        <taxon>Hymenoptera</taxon>
        <taxon>Apocrita</taxon>
        <taxon>Aculeata</taxon>
        <taxon>Formicoidea</taxon>
        <taxon>Formicidae</taxon>
        <taxon>Myrmicinae</taxon>
        <taxon>Atta</taxon>
    </lineage>
</organism>
<dbReference type="AlphaFoldDB" id="A0A195BJJ2"/>
<keyword evidence="2" id="KW-1185">Reference proteome</keyword>
<proteinExistence type="predicted"/>